<evidence type="ECO:0000256" key="8">
    <source>
        <dbReference type="ARBA" id="ARBA00022786"/>
    </source>
</evidence>
<evidence type="ECO:0000259" key="12">
    <source>
        <dbReference type="PROSITE" id="PS50089"/>
    </source>
</evidence>
<evidence type="ECO:0000256" key="1">
    <source>
        <dbReference type="ARBA" id="ARBA00001798"/>
    </source>
</evidence>
<name>A0A9X6RK82_HYPEX</name>
<dbReference type="PANTHER" id="PTHR11685">
    <property type="entry name" value="RBR FAMILY RING FINGER AND IBR DOMAIN-CONTAINING"/>
    <property type="match status" value="1"/>
</dbReference>
<evidence type="ECO:0000256" key="10">
    <source>
        <dbReference type="PROSITE-ProRule" id="PRU00175"/>
    </source>
</evidence>
<keyword evidence="4" id="KW-0808">Transferase</keyword>
<dbReference type="GO" id="GO:0061630">
    <property type="term" value="F:ubiquitin protein ligase activity"/>
    <property type="evidence" value="ECO:0007669"/>
    <property type="project" value="UniProtKB-EC"/>
</dbReference>
<dbReference type="GO" id="GO:0016567">
    <property type="term" value="P:protein ubiquitination"/>
    <property type="evidence" value="ECO:0007669"/>
    <property type="project" value="InterPro"/>
</dbReference>
<organism evidence="14 15">
    <name type="scientific">Hypsibius exemplaris</name>
    <name type="common">Freshwater tardigrade</name>
    <dbReference type="NCBI Taxonomy" id="2072580"/>
    <lineage>
        <taxon>Eukaryota</taxon>
        <taxon>Metazoa</taxon>
        <taxon>Ecdysozoa</taxon>
        <taxon>Tardigrada</taxon>
        <taxon>Eutardigrada</taxon>
        <taxon>Parachela</taxon>
        <taxon>Hypsibioidea</taxon>
        <taxon>Hypsibiidae</taxon>
        <taxon>Hypsibius</taxon>
    </lineage>
</organism>
<dbReference type="Pfam" id="PF13923">
    <property type="entry name" value="zf-C3HC4_2"/>
    <property type="match status" value="1"/>
</dbReference>
<keyword evidence="7 10" id="KW-0863">Zinc-finger</keyword>
<dbReference type="SUPFAM" id="SSF57850">
    <property type="entry name" value="RING/U-box"/>
    <property type="match status" value="3"/>
</dbReference>
<dbReference type="CDD" id="cd20360">
    <property type="entry name" value="Rcat_RBR_TRIAD1"/>
    <property type="match status" value="1"/>
</dbReference>
<dbReference type="PROSITE" id="PS50089">
    <property type="entry name" value="ZF_RING_2"/>
    <property type="match status" value="1"/>
</dbReference>
<dbReference type="Gene3D" id="1.20.120.1750">
    <property type="match status" value="1"/>
</dbReference>
<dbReference type="InterPro" id="IPR047556">
    <property type="entry name" value="Rcat_RBR_TRIAD1"/>
</dbReference>
<evidence type="ECO:0000313" key="15">
    <source>
        <dbReference type="Proteomes" id="UP000192578"/>
    </source>
</evidence>
<dbReference type="InterPro" id="IPR044066">
    <property type="entry name" value="TRIAD_supradom"/>
</dbReference>
<dbReference type="FunFam" id="3.30.40.10:FF:000019">
    <property type="entry name" value="RBR-type E3 ubiquitin transferase"/>
    <property type="match status" value="1"/>
</dbReference>
<dbReference type="OrthoDB" id="10009520at2759"/>
<dbReference type="Pfam" id="PF01485">
    <property type="entry name" value="IBR"/>
    <property type="match status" value="1"/>
</dbReference>
<keyword evidence="5" id="KW-0479">Metal-binding</keyword>
<evidence type="ECO:0000256" key="7">
    <source>
        <dbReference type="ARBA" id="ARBA00022771"/>
    </source>
</evidence>
<feature type="domain" description="RING-type" evidence="12">
    <location>
        <begin position="113"/>
        <end position="158"/>
    </location>
</feature>
<feature type="domain" description="RING-type" evidence="13">
    <location>
        <begin position="109"/>
        <end position="319"/>
    </location>
</feature>
<evidence type="ECO:0000259" key="13">
    <source>
        <dbReference type="PROSITE" id="PS51873"/>
    </source>
</evidence>
<dbReference type="GO" id="GO:0008270">
    <property type="term" value="F:zinc ion binding"/>
    <property type="evidence" value="ECO:0007669"/>
    <property type="project" value="UniProtKB-KW"/>
</dbReference>
<keyword evidence="15" id="KW-1185">Reference proteome</keyword>
<keyword evidence="9" id="KW-0862">Zinc</keyword>
<feature type="region of interest" description="Disordered" evidence="11">
    <location>
        <begin position="1"/>
        <end position="35"/>
    </location>
</feature>
<reference evidence="15" key="1">
    <citation type="submission" date="2017-01" db="EMBL/GenBank/DDBJ databases">
        <title>Comparative genomics of anhydrobiosis in the tardigrade Hypsibius dujardini.</title>
        <authorList>
            <person name="Yoshida Y."/>
            <person name="Koutsovoulos G."/>
            <person name="Laetsch D."/>
            <person name="Stevens L."/>
            <person name="Kumar S."/>
            <person name="Horikawa D."/>
            <person name="Ishino K."/>
            <person name="Komine S."/>
            <person name="Tomita M."/>
            <person name="Blaxter M."/>
            <person name="Arakawa K."/>
        </authorList>
    </citation>
    <scope>NUCLEOTIDE SEQUENCE [LARGE SCALE GENOMIC DNA]</scope>
    <source>
        <strain evidence="15">Z151</strain>
    </source>
</reference>
<dbReference type="FunFam" id="1.20.120.1750:FF:000002">
    <property type="entry name" value="RBR-type E3 ubiquitin transferase"/>
    <property type="match status" value="1"/>
</dbReference>
<evidence type="ECO:0000256" key="2">
    <source>
        <dbReference type="ARBA" id="ARBA00005884"/>
    </source>
</evidence>
<comment type="catalytic activity">
    <reaction evidence="1">
        <text>[E2 ubiquitin-conjugating enzyme]-S-ubiquitinyl-L-cysteine + [acceptor protein]-L-lysine = [E2 ubiquitin-conjugating enzyme]-L-cysteine + [acceptor protein]-N(6)-ubiquitinyl-L-lysine.</text>
        <dbReference type="EC" id="2.3.2.31"/>
    </reaction>
</comment>
<comment type="similarity">
    <text evidence="2">Belongs to the RBR family. Ariadne subfamily.</text>
</comment>
<protein>
    <recommendedName>
        <fullName evidence="3">RBR-type E3 ubiquitin transferase</fullName>
        <ecNumber evidence="3">2.3.2.31</ecNumber>
    </recommendedName>
</protein>
<dbReference type="SMART" id="SM00647">
    <property type="entry name" value="IBR"/>
    <property type="match status" value="2"/>
</dbReference>
<evidence type="ECO:0000256" key="6">
    <source>
        <dbReference type="ARBA" id="ARBA00022737"/>
    </source>
</evidence>
<evidence type="ECO:0000313" key="14">
    <source>
        <dbReference type="EMBL" id="OWA50735.1"/>
    </source>
</evidence>
<gene>
    <name evidence="14" type="ORF">BV898_15242</name>
</gene>
<feature type="compositionally biased region" description="Acidic residues" evidence="11">
    <location>
        <begin position="1"/>
        <end position="18"/>
    </location>
</feature>
<dbReference type="EMBL" id="MTYJ01000201">
    <property type="protein sequence ID" value="OWA50735.1"/>
    <property type="molecule type" value="Genomic_DNA"/>
</dbReference>
<dbReference type="InterPro" id="IPR001841">
    <property type="entry name" value="Znf_RING"/>
</dbReference>
<dbReference type="Gene3D" id="3.30.40.10">
    <property type="entry name" value="Zinc/RING finger domain, C3HC4 (zinc finger)"/>
    <property type="match status" value="1"/>
</dbReference>
<evidence type="ECO:0000256" key="4">
    <source>
        <dbReference type="ARBA" id="ARBA00022679"/>
    </source>
</evidence>
<sequence length="486" mass="55417">MDDDYYDFYDDDGDEENLPDMFDHKRDAESSAEEDPEHFHCVAVSEEEVFQITNAAVANVSQHTGLSLDDAKSLLICNKWDSDGILKIFIPTSPDPDETHFTSSGEANFPRECAVCLETFPSALMVANAQCGHEFCRDCWNYYLGAQVEEGKGYDIQCMETKCAAILGEEFVIGLLSNSAMKEKFRLRFFRDCIESHMNFALCATHGCGRVFFAEHPDNKRVSCDKCKAEFCFACGSDYHLPCDCRTIRHWWRKIAEDANTASYMAAHTKDCPSCERSIEKNGGCNHMVCRICKHEFCWICMGDWKQHGKSYYECNRYKAAKEGTADPAAGSGEPPLPVPKESEARIALNKYLFYFTRWKGHEESLALEQKLFTQIQERVQTKIQHQQGTLIDWQYLTDAGKLLLKCRHALQYTYAFAYYVEDGPKRMLFEHLQADLESTIENLSFSIERAETVDVAGLQAQMRSAEFRRKALFKDAKMLALPAPS</sequence>
<evidence type="ECO:0000256" key="11">
    <source>
        <dbReference type="SAM" id="MobiDB-lite"/>
    </source>
</evidence>
<dbReference type="EC" id="2.3.2.31" evidence="3"/>
<dbReference type="Pfam" id="PF19422">
    <property type="entry name" value="Ariadne"/>
    <property type="match status" value="1"/>
</dbReference>
<dbReference type="InterPro" id="IPR017907">
    <property type="entry name" value="Znf_RING_CS"/>
</dbReference>
<evidence type="ECO:0000256" key="5">
    <source>
        <dbReference type="ARBA" id="ARBA00022723"/>
    </source>
</evidence>
<comment type="caution">
    <text evidence="14">The sequence shown here is derived from an EMBL/GenBank/DDBJ whole genome shotgun (WGS) entry which is preliminary data.</text>
</comment>
<dbReference type="Proteomes" id="UP000192578">
    <property type="component" value="Unassembled WGS sequence"/>
</dbReference>
<proteinExistence type="inferred from homology"/>
<dbReference type="AlphaFoldDB" id="A0A9X6RK82"/>
<dbReference type="InterPro" id="IPR013083">
    <property type="entry name" value="Znf_RING/FYVE/PHD"/>
</dbReference>
<keyword evidence="8" id="KW-0833">Ubl conjugation pathway</keyword>
<accession>A0A9X6RK82</accession>
<evidence type="ECO:0000256" key="9">
    <source>
        <dbReference type="ARBA" id="ARBA00022833"/>
    </source>
</evidence>
<dbReference type="InterPro" id="IPR002867">
    <property type="entry name" value="IBR_dom"/>
</dbReference>
<dbReference type="PROSITE" id="PS51873">
    <property type="entry name" value="TRIAD"/>
    <property type="match status" value="1"/>
</dbReference>
<keyword evidence="6" id="KW-0677">Repeat</keyword>
<evidence type="ECO:0000256" key="3">
    <source>
        <dbReference type="ARBA" id="ARBA00012251"/>
    </source>
</evidence>
<dbReference type="PROSITE" id="PS00518">
    <property type="entry name" value="ZF_RING_1"/>
    <property type="match status" value="1"/>
</dbReference>
<dbReference type="InterPro" id="IPR045840">
    <property type="entry name" value="Ariadne"/>
</dbReference>
<dbReference type="Pfam" id="PF22191">
    <property type="entry name" value="IBR_1"/>
    <property type="match status" value="1"/>
</dbReference>
<dbReference type="InterPro" id="IPR031127">
    <property type="entry name" value="E3_UB_ligase_RBR"/>
</dbReference>